<dbReference type="GO" id="GO:0016787">
    <property type="term" value="F:hydrolase activity"/>
    <property type="evidence" value="ECO:0007669"/>
    <property type="project" value="UniProtKB-UniRule"/>
</dbReference>
<dbReference type="Gene3D" id="1.10.486.10">
    <property type="entry name" value="PCRA, domain 4"/>
    <property type="match status" value="1"/>
</dbReference>
<comment type="catalytic activity">
    <reaction evidence="10">
        <text>ATP + H2O = ADP + phosphate + H(+)</text>
        <dbReference type="Rhea" id="RHEA:13065"/>
        <dbReference type="ChEBI" id="CHEBI:15377"/>
        <dbReference type="ChEBI" id="CHEBI:15378"/>
        <dbReference type="ChEBI" id="CHEBI:30616"/>
        <dbReference type="ChEBI" id="CHEBI:43474"/>
        <dbReference type="ChEBI" id="CHEBI:456216"/>
        <dbReference type="EC" id="5.6.2.4"/>
    </reaction>
</comment>
<dbReference type="CDD" id="cd17932">
    <property type="entry name" value="DEXQc_UvrD"/>
    <property type="match status" value="1"/>
</dbReference>
<dbReference type="Gene3D" id="3.40.50.300">
    <property type="entry name" value="P-loop containing nucleotide triphosphate hydrolases"/>
    <property type="match status" value="2"/>
</dbReference>
<feature type="binding site" evidence="11">
    <location>
        <begin position="27"/>
        <end position="34"/>
    </location>
    <ligand>
        <name>ATP</name>
        <dbReference type="ChEBI" id="CHEBI:30616"/>
    </ligand>
</feature>
<dbReference type="GO" id="GO:0043138">
    <property type="term" value="F:3'-5' DNA helicase activity"/>
    <property type="evidence" value="ECO:0007669"/>
    <property type="project" value="UniProtKB-EC"/>
</dbReference>
<evidence type="ECO:0000256" key="3">
    <source>
        <dbReference type="ARBA" id="ARBA00022801"/>
    </source>
</evidence>
<dbReference type="Proteomes" id="UP001316803">
    <property type="component" value="Unassembled WGS sequence"/>
</dbReference>
<dbReference type="AlphaFoldDB" id="A0AAN8ECM2"/>
<dbReference type="PANTHER" id="PTHR11070:SF2">
    <property type="entry name" value="ATP-DEPENDENT DNA HELICASE SRS2"/>
    <property type="match status" value="1"/>
</dbReference>
<organism evidence="15 16">
    <name type="scientific">Knufia fluminis</name>
    <dbReference type="NCBI Taxonomy" id="191047"/>
    <lineage>
        <taxon>Eukaryota</taxon>
        <taxon>Fungi</taxon>
        <taxon>Dikarya</taxon>
        <taxon>Ascomycota</taxon>
        <taxon>Pezizomycotina</taxon>
        <taxon>Eurotiomycetes</taxon>
        <taxon>Chaetothyriomycetidae</taxon>
        <taxon>Chaetothyriales</taxon>
        <taxon>Trichomeriaceae</taxon>
        <taxon>Knufia</taxon>
    </lineage>
</organism>
<dbReference type="InterPro" id="IPR027417">
    <property type="entry name" value="P-loop_NTPase"/>
</dbReference>
<dbReference type="InterPro" id="IPR000212">
    <property type="entry name" value="DNA_helicase_UvrD/REP"/>
</dbReference>
<dbReference type="GO" id="GO:0005524">
    <property type="term" value="F:ATP binding"/>
    <property type="evidence" value="ECO:0007669"/>
    <property type="project" value="UniProtKB-UniRule"/>
</dbReference>
<dbReference type="InterPro" id="IPR014017">
    <property type="entry name" value="DNA_helicase_UvrD-like_C"/>
</dbReference>
<evidence type="ECO:0000313" key="15">
    <source>
        <dbReference type="EMBL" id="KAK5952143.1"/>
    </source>
</evidence>
<keyword evidence="3 11" id="KW-0378">Hydrolase</keyword>
<dbReference type="GO" id="GO:0000725">
    <property type="term" value="P:recombinational repair"/>
    <property type="evidence" value="ECO:0007669"/>
    <property type="project" value="TreeGrafter"/>
</dbReference>
<feature type="region of interest" description="Disordered" evidence="12">
    <location>
        <begin position="902"/>
        <end position="974"/>
    </location>
</feature>
<keyword evidence="5 11" id="KW-0067">ATP-binding</keyword>
<reference evidence="15 16" key="1">
    <citation type="submission" date="2022-12" db="EMBL/GenBank/DDBJ databases">
        <title>Genomic features and morphological characterization of a novel Knufia sp. strain isolated from spacecraft assembly facility.</title>
        <authorList>
            <person name="Teixeira M."/>
            <person name="Chander A.M."/>
            <person name="Stajich J.E."/>
            <person name="Venkateswaran K."/>
        </authorList>
    </citation>
    <scope>NUCLEOTIDE SEQUENCE [LARGE SCALE GENOMIC DNA]</scope>
    <source>
        <strain evidence="15 16">FJI-L2-BK-P2</strain>
    </source>
</reference>
<evidence type="ECO:0000313" key="16">
    <source>
        <dbReference type="Proteomes" id="UP001316803"/>
    </source>
</evidence>
<dbReference type="PROSITE" id="PS51198">
    <property type="entry name" value="UVRD_HELICASE_ATP_BIND"/>
    <property type="match status" value="1"/>
</dbReference>
<sequence>MEAMLRGLNAAQRAAVTSKASVLQVLAPPGSGKTKTLTSRVAYLLAHEGYRPQNVICCTFTIKAAREMRERLRGLVGGDLESKLILGTFHSICRRYLVTYGHLIGIPNSFGIADSDDSLGIIKRLQKKLKFGMEPRVARNKISHRKARGQRLSDVLKATGKSVDAQEFAMIFEEYETALATSNLLDYDDLLLRCVELLRKYPQCVSNIEALLIDEFQDTNNVQFELMKLLATAQARITIVGDPDQSIYGFRSAEIENLTRMQEYYPGTVVINLEENYRSSSAVLNLAQDVIEQDEDRPNKRLKSTHCYGTLPVLRRLPNPHEEAAWLVSEVKRMTKMSGGCLEFADIAILLRSAFLSLLIEKALANAGIPYKMVGGRRFFDRVEVRLLLDYLRVISHPDNNSALLSIINTPTRKVGDGTVAELNRAAGSAKVSLWTAIQKVLKGEMGLEKKLSKPAEQGLGELVSLIKKGQEKLKTLEPAQAPGKLIELVASTLRFQDYLKRQYKEDWEDRWENVQELLLQARDVTLETLTAEDQLPEVEGAEQAKVAGAQEVLARFLANVALSTELEAEDENELKSRITISTIHSAKGLEWPVVFVPAVYEGSIPHSRAEDTSEERRLLYVAMTRAKALLYMTFPIAQSRSESESILTQFLPSNIEQNRLKDVGPAFNDQTVQDIATILGRAAPSQEALAQAVTSLSDNESQFDDIWPADGSPKGPFYEIETDMPSYYGGSAQSFVDAMKINTTFQQTSNFSTVAGFTTASHQMSIMPPPQEPTPQAPKPKLAKSSSGQGSLATFFSKGTFKEDQKENIPAPKLVGSSSSFFSAPAKPTQPSIPVELSSHRPGAGMFSKTNTTMKRPRPVLAETSNIEQGSNKRPYTCFSSSPTKEAFDGAEPTVKKLVNEEPPQPKYNTTMSTLQQSKSEPGYSSFRSGMLNTLSRPAPLSSMPGSVSTNGAMKKTLGVRRSMNGWADRKNK</sequence>
<evidence type="ECO:0000256" key="7">
    <source>
        <dbReference type="ARBA" id="ARBA00023235"/>
    </source>
</evidence>
<keyword evidence="16" id="KW-1185">Reference proteome</keyword>
<keyword evidence="7" id="KW-0413">Isomerase</keyword>
<protein>
    <recommendedName>
        <fullName evidence="9">DNA 3'-5' helicase</fullName>
        <ecNumber evidence="9">5.6.2.4</ecNumber>
    </recommendedName>
</protein>
<evidence type="ECO:0000256" key="12">
    <source>
        <dbReference type="SAM" id="MobiDB-lite"/>
    </source>
</evidence>
<feature type="region of interest" description="Disordered" evidence="12">
    <location>
        <begin position="823"/>
        <end position="853"/>
    </location>
</feature>
<feature type="compositionally biased region" description="Polar residues" evidence="12">
    <location>
        <begin position="927"/>
        <end position="937"/>
    </location>
</feature>
<dbReference type="SUPFAM" id="SSF52540">
    <property type="entry name" value="P-loop containing nucleoside triphosphate hydrolases"/>
    <property type="match status" value="1"/>
</dbReference>
<evidence type="ECO:0000256" key="2">
    <source>
        <dbReference type="ARBA" id="ARBA00022741"/>
    </source>
</evidence>
<accession>A0AAN8ECM2</accession>
<evidence type="ECO:0000259" key="13">
    <source>
        <dbReference type="PROSITE" id="PS51198"/>
    </source>
</evidence>
<feature type="region of interest" description="Disordered" evidence="12">
    <location>
        <begin position="766"/>
        <end position="790"/>
    </location>
</feature>
<evidence type="ECO:0000256" key="6">
    <source>
        <dbReference type="ARBA" id="ARBA00023125"/>
    </source>
</evidence>
<comment type="similarity">
    <text evidence="1">Belongs to the helicase family. UvrD subfamily.</text>
</comment>
<evidence type="ECO:0000256" key="9">
    <source>
        <dbReference type="ARBA" id="ARBA00034808"/>
    </source>
</evidence>
<feature type="compositionally biased region" description="Polar residues" evidence="12">
    <location>
        <begin position="908"/>
        <end position="921"/>
    </location>
</feature>
<evidence type="ECO:0000259" key="14">
    <source>
        <dbReference type="PROSITE" id="PS51217"/>
    </source>
</evidence>
<dbReference type="Pfam" id="PF00580">
    <property type="entry name" value="UvrD-helicase"/>
    <property type="match status" value="1"/>
</dbReference>
<dbReference type="InterPro" id="IPR014016">
    <property type="entry name" value="UvrD-like_ATP-bd"/>
</dbReference>
<dbReference type="InterPro" id="IPR013986">
    <property type="entry name" value="DExx_box_DNA_helicase_dom_sf"/>
</dbReference>
<comment type="catalytic activity">
    <reaction evidence="8">
        <text>Couples ATP hydrolysis with the unwinding of duplex DNA by translocating in the 3'-5' direction.</text>
        <dbReference type="EC" id="5.6.2.4"/>
    </reaction>
</comment>
<name>A0AAN8ECM2_9EURO</name>
<comment type="caution">
    <text evidence="15">The sequence shown here is derived from an EMBL/GenBank/DDBJ whole genome shotgun (WGS) entry which is preliminary data.</text>
</comment>
<dbReference type="PANTHER" id="PTHR11070">
    <property type="entry name" value="UVRD / RECB / PCRA DNA HELICASE FAMILY MEMBER"/>
    <property type="match status" value="1"/>
</dbReference>
<gene>
    <name evidence="15" type="primary">srs2</name>
    <name evidence="15" type="ORF">OHC33_006615</name>
</gene>
<feature type="compositionally biased region" description="Pro residues" evidence="12">
    <location>
        <begin position="768"/>
        <end position="779"/>
    </location>
</feature>
<evidence type="ECO:0000256" key="4">
    <source>
        <dbReference type="ARBA" id="ARBA00022806"/>
    </source>
</evidence>
<feature type="domain" description="UvrD-like helicase ATP-binding" evidence="13">
    <location>
        <begin position="6"/>
        <end position="280"/>
    </location>
</feature>
<evidence type="ECO:0000256" key="5">
    <source>
        <dbReference type="ARBA" id="ARBA00022840"/>
    </source>
</evidence>
<keyword evidence="4 11" id="KW-0347">Helicase</keyword>
<dbReference type="CDD" id="cd18807">
    <property type="entry name" value="SF1_C_UvrD"/>
    <property type="match status" value="1"/>
</dbReference>
<keyword evidence="2 11" id="KW-0547">Nucleotide-binding</keyword>
<keyword evidence="6" id="KW-0238">DNA-binding</keyword>
<evidence type="ECO:0000256" key="10">
    <source>
        <dbReference type="ARBA" id="ARBA00048988"/>
    </source>
</evidence>
<dbReference type="EC" id="5.6.2.4" evidence="9"/>
<evidence type="ECO:0000256" key="8">
    <source>
        <dbReference type="ARBA" id="ARBA00034617"/>
    </source>
</evidence>
<evidence type="ECO:0000256" key="1">
    <source>
        <dbReference type="ARBA" id="ARBA00009922"/>
    </source>
</evidence>
<proteinExistence type="inferred from homology"/>
<dbReference type="Gene3D" id="1.10.10.160">
    <property type="match status" value="1"/>
</dbReference>
<dbReference type="Pfam" id="PF13361">
    <property type="entry name" value="UvrD_C"/>
    <property type="match status" value="1"/>
</dbReference>
<dbReference type="EMBL" id="JAKLMC020000016">
    <property type="protein sequence ID" value="KAK5952143.1"/>
    <property type="molecule type" value="Genomic_DNA"/>
</dbReference>
<feature type="domain" description="UvrD-like helicase C-terminal" evidence="14">
    <location>
        <begin position="281"/>
        <end position="589"/>
    </location>
</feature>
<dbReference type="GO" id="GO:0005634">
    <property type="term" value="C:nucleus"/>
    <property type="evidence" value="ECO:0007669"/>
    <property type="project" value="TreeGrafter"/>
</dbReference>
<evidence type="ECO:0000256" key="11">
    <source>
        <dbReference type="PROSITE-ProRule" id="PRU00560"/>
    </source>
</evidence>
<dbReference type="GO" id="GO:0003677">
    <property type="term" value="F:DNA binding"/>
    <property type="evidence" value="ECO:0007669"/>
    <property type="project" value="UniProtKB-KW"/>
</dbReference>
<dbReference type="PROSITE" id="PS51217">
    <property type="entry name" value="UVRD_HELICASE_CTER"/>
    <property type="match status" value="1"/>
</dbReference>